<keyword evidence="6" id="KW-0325">Glycoprotein</keyword>
<dbReference type="InterPro" id="IPR002350">
    <property type="entry name" value="Kazal_dom"/>
</dbReference>
<proteinExistence type="predicted"/>
<keyword evidence="2" id="KW-0964">Secreted</keyword>
<dbReference type="PRINTS" id="PR00290">
    <property type="entry name" value="KAZALINHBTR"/>
</dbReference>
<dbReference type="PANTHER" id="PTHR47499:SF1">
    <property type="entry name" value="SERINE PROTEASE INHIBITOR KAZAL-TYPE 7"/>
    <property type="match status" value="1"/>
</dbReference>
<dbReference type="InterPro" id="IPR050159">
    <property type="entry name" value="Kazal-type_SerProtInhib"/>
</dbReference>
<dbReference type="SMART" id="SM00280">
    <property type="entry name" value="KAZAL"/>
    <property type="match status" value="2"/>
</dbReference>
<name>A0A8T1TL44_CHESE</name>
<dbReference type="EMBL" id="JAHGAV010000001">
    <property type="protein sequence ID" value="KAG6941263.1"/>
    <property type="molecule type" value="Genomic_DNA"/>
</dbReference>
<organism evidence="9 10">
    <name type="scientific">Chelydra serpentina</name>
    <name type="common">Snapping turtle</name>
    <name type="synonym">Testudo serpentina</name>
    <dbReference type="NCBI Taxonomy" id="8475"/>
    <lineage>
        <taxon>Eukaryota</taxon>
        <taxon>Metazoa</taxon>
        <taxon>Chordata</taxon>
        <taxon>Craniata</taxon>
        <taxon>Vertebrata</taxon>
        <taxon>Euteleostomi</taxon>
        <taxon>Archelosauria</taxon>
        <taxon>Testudinata</taxon>
        <taxon>Testudines</taxon>
        <taxon>Cryptodira</taxon>
        <taxon>Durocryptodira</taxon>
        <taxon>Americhelydia</taxon>
        <taxon>Chelydroidea</taxon>
        <taxon>Chelydridae</taxon>
        <taxon>Chelydra</taxon>
    </lineage>
</organism>
<evidence type="ECO:0000256" key="4">
    <source>
        <dbReference type="ARBA" id="ARBA00022900"/>
    </source>
</evidence>
<dbReference type="GO" id="GO:0004867">
    <property type="term" value="F:serine-type endopeptidase inhibitor activity"/>
    <property type="evidence" value="ECO:0007669"/>
    <property type="project" value="UniProtKB-KW"/>
</dbReference>
<evidence type="ECO:0000256" key="2">
    <source>
        <dbReference type="ARBA" id="ARBA00022525"/>
    </source>
</evidence>
<keyword evidence="3" id="KW-0646">Protease inhibitor</keyword>
<dbReference type="PROSITE" id="PS51465">
    <property type="entry name" value="KAZAL_2"/>
    <property type="match status" value="2"/>
</dbReference>
<dbReference type="Proteomes" id="UP000765507">
    <property type="component" value="Unassembled WGS sequence"/>
</dbReference>
<evidence type="ECO:0000256" key="7">
    <source>
        <dbReference type="SAM" id="SignalP"/>
    </source>
</evidence>
<keyword evidence="4" id="KW-0722">Serine protease inhibitor</keyword>
<dbReference type="GO" id="GO:0005576">
    <property type="term" value="C:extracellular region"/>
    <property type="evidence" value="ECO:0007669"/>
    <property type="project" value="UniProtKB-SubCell"/>
</dbReference>
<accession>A0A8T1TL44</accession>
<comment type="subcellular location">
    <subcellularLocation>
        <location evidence="1">Secreted</location>
    </subcellularLocation>
</comment>
<feature type="signal peptide" evidence="7">
    <location>
        <begin position="1"/>
        <end position="24"/>
    </location>
</feature>
<sequence>MKIRGVFGLLGLALFSYFSGVATGAGQPLCSLYAVLPSRDVSCPRMVDPVCGSDGVTYPNECFLCREILRGNNIVKKHDGRCVQIDCTGYVKTRTGQEAACTLEYSPICGTDGATYGNKCAFCSAVANGADIDQNSDGECPQKK</sequence>
<feature type="domain" description="Kazal-like" evidence="8">
    <location>
        <begin position="24"/>
        <end position="84"/>
    </location>
</feature>
<dbReference type="SUPFAM" id="SSF100895">
    <property type="entry name" value="Kazal-type serine protease inhibitors"/>
    <property type="match status" value="2"/>
</dbReference>
<dbReference type="InterPro" id="IPR036058">
    <property type="entry name" value="Kazal_dom_sf"/>
</dbReference>
<feature type="domain" description="Kazal-like" evidence="8">
    <location>
        <begin position="85"/>
        <end position="142"/>
    </location>
</feature>
<evidence type="ECO:0000256" key="3">
    <source>
        <dbReference type="ARBA" id="ARBA00022690"/>
    </source>
</evidence>
<dbReference type="OrthoDB" id="126772at2759"/>
<reference evidence="9 10" key="1">
    <citation type="journal article" date="2020" name="G3 (Bethesda)">
        <title>Draft Genome of the Common Snapping Turtle, Chelydra serpentina, a Model for Phenotypic Plasticity in Reptiles.</title>
        <authorList>
            <person name="Das D."/>
            <person name="Singh S.K."/>
            <person name="Bierstedt J."/>
            <person name="Erickson A."/>
            <person name="Galli G.L.J."/>
            <person name="Crossley D.A. 2nd"/>
            <person name="Rhen T."/>
        </authorList>
    </citation>
    <scope>NUCLEOTIDE SEQUENCE [LARGE SCALE GENOMIC DNA]</scope>
    <source>
        <strain evidence="9">KW</strain>
    </source>
</reference>
<evidence type="ECO:0000313" key="10">
    <source>
        <dbReference type="Proteomes" id="UP000765507"/>
    </source>
</evidence>
<comment type="caution">
    <text evidence="9">The sequence shown here is derived from an EMBL/GenBank/DDBJ whole genome shotgun (WGS) entry which is preliminary data.</text>
</comment>
<evidence type="ECO:0000256" key="5">
    <source>
        <dbReference type="ARBA" id="ARBA00023157"/>
    </source>
</evidence>
<keyword evidence="5" id="KW-1015">Disulfide bond</keyword>
<dbReference type="Gene3D" id="3.30.60.30">
    <property type="match status" value="2"/>
</dbReference>
<evidence type="ECO:0000256" key="6">
    <source>
        <dbReference type="ARBA" id="ARBA00023180"/>
    </source>
</evidence>
<dbReference type="PROSITE" id="PS00282">
    <property type="entry name" value="KAZAL_1"/>
    <property type="match status" value="2"/>
</dbReference>
<evidence type="ECO:0000259" key="8">
    <source>
        <dbReference type="PROSITE" id="PS51465"/>
    </source>
</evidence>
<dbReference type="Pfam" id="PF00050">
    <property type="entry name" value="Kazal_1"/>
    <property type="match status" value="2"/>
</dbReference>
<gene>
    <name evidence="9" type="ORF">G0U57_007361</name>
</gene>
<keyword evidence="7" id="KW-0732">Signal</keyword>
<dbReference type="InterPro" id="IPR001239">
    <property type="entry name" value="Prot_inh_Kazal-m"/>
</dbReference>
<keyword evidence="10" id="KW-1185">Reference proteome</keyword>
<dbReference type="AlphaFoldDB" id="A0A8T1TL44"/>
<dbReference type="PANTHER" id="PTHR47499">
    <property type="entry name" value="SERINE PROTEASE INHIBITOR KAZAL-TYPE 7 SPINK7"/>
    <property type="match status" value="1"/>
</dbReference>
<evidence type="ECO:0000313" key="9">
    <source>
        <dbReference type="EMBL" id="KAG6941263.1"/>
    </source>
</evidence>
<protein>
    <recommendedName>
        <fullName evidence="8">Kazal-like domain-containing protein</fullName>
    </recommendedName>
</protein>
<feature type="chain" id="PRO_5035939713" description="Kazal-like domain-containing protein" evidence="7">
    <location>
        <begin position="25"/>
        <end position="144"/>
    </location>
</feature>
<evidence type="ECO:0000256" key="1">
    <source>
        <dbReference type="ARBA" id="ARBA00004613"/>
    </source>
</evidence>